<name>A0A2U3JY75_9BACT</name>
<accession>A0A2U3JY75</accession>
<organism evidence="1 2">
    <name type="scientific">Candidatus Sulfotelmatobacter kueseliae</name>
    <dbReference type="NCBI Taxonomy" id="2042962"/>
    <lineage>
        <taxon>Bacteria</taxon>
        <taxon>Pseudomonadati</taxon>
        <taxon>Acidobacteriota</taxon>
        <taxon>Terriglobia</taxon>
        <taxon>Terriglobales</taxon>
        <taxon>Candidatus Korobacteraceae</taxon>
        <taxon>Candidatus Sulfotelmatobacter</taxon>
    </lineage>
</organism>
<sequence length="95" mass="9823">MVIIVISKLRRNGDAPAITAAALLPADYYFTANDAGSHTFTNGVTLMKVGNQSITAIIIGAPGINGSANVTVSATTIAMQFKVSAPSRSFRPTTP</sequence>
<evidence type="ECO:0000313" key="2">
    <source>
        <dbReference type="Proteomes" id="UP000238701"/>
    </source>
</evidence>
<protein>
    <submittedName>
        <fullName evidence="1">Uncharacterized protein</fullName>
    </submittedName>
</protein>
<proteinExistence type="predicted"/>
<dbReference type="AlphaFoldDB" id="A0A2U3JY75"/>
<reference evidence="2" key="1">
    <citation type="submission" date="2018-02" db="EMBL/GenBank/DDBJ databases">
        <authorList>
            <person name="Hausmann B."/>
        </authorList>
    </citation>
    <scope>NUCLEOTIDE SEQUENCE [LARGE SCALE GENOMIC DNA]</scope>
    <source>
        <strain evidence="2">Peat soil MAG SbA1</strain>
    </source>
</reference>
<evidence type="ECO:0000313" key="1">
    <source>
        <dbReference type="EMBL" id="SPF32267.1"/>
    </source>
</evidence>
<dbReference type="EMBL" id="OMOD01000007">
    <property type="protein sequence ID" value="SPF32267.1"/>
    <property type="molecule type" value="Genomic_DNA"/>
</dbReference>
<dbReference type="Proteomes" id="UP000238701">
    <property type="component" value="Unassembled WGS sequence"/>
</dbReference>
<dbReference type="OrthoDB" id="5476141at2"/>
<gene>
    <name evidence="1" type="ORF">SBA1_1040035</name>
</gene>